<keyword evidence="5" id="KW-1185">Reference proteome</keyword>
<evidence type="ECO:0000313" key="5">
    <source>
        <dbReference type="Proteomes" id="UP001595904"/>
    </source>
</evidence>
<evidence type="ECO:0000313" key="4">
    <source>
        <dbReference type="EMBL" id="MFC4311804.1"/>
    </source>
</evidence>
<comment type="similarity">
    <text evidence="1">Belongs to the PrpD family.</text>
</comment>
<dbReference type="Gene3D" id="3.30.1330.120">
    <property type="entry name" value="2-methylcitrate dehydratase PrpD"/>
    <property type="match status" value="1"/>
</dbReference>
<gene>
    <name evidence="4" type="ORF">ACFPN2_22155</name>
</gene>
<evidence type="ECO:0000259" key="3">
    <source>
        <dbReference type="Pfam" id="PF19305"/>
    </source>
</evidence>
<dbReference type="InterPro" id="IPR036148">
    <property type="entry name" value="MmgE/PrpD_sf"/>
</dbReference>
<dbReference type="Pfam" id="PF03972">
    <property type="entry name" value="MmgE_PrpD_N"/>
    <property type="match status" value="1"/>
</dbReference>
<dbReference type="Proteomes" id="UP001595904">
    <property type="component" value="Unassembled WGS sequence"/>
</dbReference>
<name>A0ABV8SZA6_9GAMM</name>
<dbReference type="InterPro" id="IPR042188">
    <property type="entry name" value="MmgE/PrpD_sf_2"/>
</dbReference>
<organism evidence="4 5">
    <name type="scientific">Steroidobacter flavus</name>
    <dbReference type="NCBI Taxonomy" id="1842136"/>
    <lineage>
        <taxon>Bacteria</taxon>
        <taxon>Pseudomonadati</taxon>
        <taxon>Pseudomonadota</taxon>
        <taxon>Gammaproteobacteria</taxon>
        <taxon>Steroidobacterales</taxon>
        <taxon>Steroidobacteraceae</taxon>
        <taxon>Steroidobacter</taxon>
    </lineage>
</organism>
<dbReference type="SUPFAM" id="SSF103378">
    <property type="entry name" value="2-methylcitrate dehydratase PrpD"/>
    <property type="match status" value="1"/>
</dbReference>
<dbReference type="PANTHER" id="PTHR16943">
    <property type="entry name" value="2-METHYLCITRATE DEHYDRATASE-RELATED"/>
    <property type="match status" value="1"/>
</dbReference>
<dbReference type="InterPro" id="IPR045336">
    <property type="entry name" value="MmgE_PrpD_N"/>
</dbReference>
<dbReference type="Gene3D" id="1.10.4100.10">
    <property type="entry name" value="2-methylcitrate dehydratase PrpD"/>
    <property type="match status" value="1"/>
</dbReference>
<dbReference type="InterPro" id="IPR042183">
    <property type="entry name" value="MmgE/PrpD_sf_1"/>
</dbReference>
<feature type="domain" description="MmgE/PrpD C-terminal" evidence="3">
    <location>
        <begin position="266"/>
        <end position="435"/>
    </location>
</feature>
<evidence type="ECO:0000259" key="2">
    <source>
        <dbReference type="Pfam" id="PF03972"/>
    </source>
</evidence>
<dbReference type="RefSeq" id="WP_380600659.1">
    <property type="nucleotide sequence ID" value="NZ_JBHSDU010000010.1"/>
</dbReference>
<dbReference type="EMBL" id="JBHSDU010000010">
    <property type="protein sequence ID" value="MFC4311804.1"/>
    <property type="molecule type" value="Genomic_DNA"/>
</dbReference>
<proteinExistence type="inferred from homology"/>
<dbReference type="InterPro" id="IPR005656">
    <property type="entry name" value="MmgE_PrpD"/>
</dbReference>
<accession>A0ABV8SZA6</accession>
<dbReference type="InterPro" id="IPR045337">
    <property type="entry name" value="MmgE_PrpD_C"/>
</dbReference>
<dbReference type="PANTHER" id="PTHR16943:SF8">
    <property type="entry name" value="2-METHYLCITRATE DEHYDRATASE"/>
    <property type="match status" value="1"/>
</dbReference>
<dbReference type="Pfam" id="PF19305">
    <property type="entry name" value="MmgE_PrpD_C"/>
    <property type="match status" value="1"/>
</dbReference>
<sequence>MLLAERLADYTVSLSYHDLPEGVIHATRQRLVDTIGCALGAMDSEPVRSIRSYLATLPAGPSTLFFDRMKSTPEAAAFLNATMVRFLDYNDGYFSLEPGHSSDNIPACLAVAQAEGLTAKHLILAIVIAYEIQMRLQDVASLFRRGWDHVNFVTVSATLAVGKLLGLSKTQLVHALGMALNGHIALRQVRSGELSGWKGASAANASRNAVFCAYLAKHGMTGPSSIFEGEMGFFNQVSGPFELDVRAFGNRENGDFHILRARTKLYPTNGEMQTAVMAAIDLREQLSGLDDIATIQIDTTDVGFKFLAKDPAKWRPTTRETADHSLPYTVARALIDGTITRATYDEADLADPRVIEVIDKISVREDPVLAAQMPSLANRVTIQTHSGKILSKELGTQGNAGMGIADAQIERKFRDFARTRLPEQQIRNILEICWTLERQESLEPFFAAIALPSD</sequence>
<reference evidence="5" key="1">
    <citation type="journal article" date="2019" name="Int. J. Syst. Evol. Microbiol.">
        <title>The Global Catalogue of Microorganisms (GCM) 10K type strain sequencing project: providing services to taxonomists for standard genome sequencing and annotation.</title>
        <authorList>
            <consortium name="The Broad Institute Genomics Platform"/>
            <consortium name="The Broad Institute Genome Sequencing Center for Infectious Disease"/>
            <person name="Wu L."/>
            <person name="Ma J."/>
        </authorList>
    </citation>
    <scope>NUCLEOTIDE SEQUENCE [LARGE SCALE GENOMIC DNA]</scope>
    <source>
        <strain evidence="5">CGMCC 1.10759</strain>
    </source>
</reference>
<comment type="caution">
    <text evidence="4">The sequence shown here is derived from an EMBL/GenBank/DDBJ whole genome shotgun (WGS) entry which is preliminary data.</text>
</comment>
<feature type="domain" description="MmgE/PrpD N-terminal" evidence="2">
    <location>
        <begin position="5"/>
        <end position="244"/>
    </location>
</feature>
<protein>
    <submittedName>
        <fullName evidence="4">MmgE/PrpD family protein</fullName>
    </submittedName>
</protein>
<evidence type="ECO:0000256" key="1">
    <source>
        <dbReference type="ARBA" id="ARBA00006174"/>
    </source>
</evidence>